<dbReference type="AlphaFoldDB" id="A0A9D9N8Q8"/>
<proteinExistence type="predicted"/>
<keyword evidence="5" id="KW-0460">Magnesium</keyword>
<reference evidence="9" key="1">
    <citation type="submission" date="2020-10" db="EMBL/GenBank/DDBJ databases">
        <authorList>
            <person name="Gilroy R."/>
        </authorList>
    </citation>
    <scope>NUCLEOTIDE SEQUENCE</scope>
    <source>
        <strain evidence="9">10037</strain>
    </source>
</reference>
<dbReference type="Proteomes" id="UP000823597">
    <property type="component" value="Unassembled WGS sequence"/>
</dbReference>
<dbReference type="GO" id="GO:0046872">
    <property type="term" value="F:metal ion binding"/>
    <property type="evidence" value="ECO:0007669"/>
    <property type="project" value="UniProtKB-KW"/>
</dbReference>
<gene>
    <name evidence="9" type="ORF">IAB93_00065</name>
</gene>
<evidence type="ECO:0000256" key="5">
    <source>
        <dbReference type="ARBA" id="ARBA00022842"/>
    </source>
</evidence>
<feature type="domain" description="3'-5' exonuclease" evidence="8">
    <location>
        <begin position="30"/>
        <end position="198"/>
    </location>
</feature>
<keyword evidence="1" id="KW-0540">Nuclease</keyword>
<dbReference type="EMBL" id="JADIME010000001">
    <property type="protein sequence ID" value="MBO8464374.1"/>
    <property type="molecule type" value="Genomic_DNA"/>
</dbReference>
<dbReference type="InterPro" id="IPR051132">
    <property type="entry name" value="3-5_Exonuclease_domain"/>
</dbReference>
<keyword evidence="3" id="KW-0378">Hydrolase</keyword>
<evidence type="ECO:0000256" key="4">
    <source>
        <dbReference type="ARBA" id="ARBA00022839"/>
    </source>
</evidence>
<dbReference type="InterPro" id="IPR012337">
    <property type="entry name" value="RNaseH-like_sf"/>
</dbReference>
<dbReference type="PANTHER" id="PTHR13620">
    <property type="entry name" value="3-5 EXONUCLEASE"/>
    <property type="match status" value="1"/>
</dbReference>
<organism evidence="9 10">
    <name type="scientific">Candidatus Merdivivens pullistercoris</name>
    <dbReference type="NCBI Taxonomy" id="2840873"/>
    <lineage>
        <taxon>Bacteria</taxon>
        <taxon>Pseudomonadati</taxon>
        <taxon>Bacteroidota</taxon>
        <taxon>Bacteroidia</taxon>
        <taxon>Bacteroidales</taxon>
        <taxon>Muribaculaceae</taxon>
        <taxon>Muribaculaceae incertae sedis</taxon>
        <taxon>Candidatus Merdivivens</taxon>
    </lineage>
</organism>
<dbReference type="GO" id="GO:0003676">
    <property type="term" value="F:nucleic acid binding"/>
    <property type="evidence" value="ECO:0007669"/>
    <property type="project" value="InterPro"/>
</dbReference>
<evidence type="ECO:0000256" key="1">
    <source>
        <dbReference type="ARBA" id="ARBA00022722"/>
    </source>
</evidence>
<comment type="caution">
    <text evidence="9">The sequence shown here is derived from an EMBL/GenBank/DDBJ whole genome shotgun (WGS) entry which is preliminary data.</text>
</comment>
<dbReference type="CDD" id="cd06141">
    <property type="entry name" value="WRN_exo"/>
    <property type="match status" value="1"/>
</dbReference>
<dbReference type="PANTHER" id="PTHR13620:SF109">
    <property type="entry name" value="3'-5' EXONUCLEASE"/>
    <property type="match status" value="1"/>
</dbReference>
<dbReference type="Pfam" id="PF01612">
    <property type="entry name" value="DNA_pol_A_exo1"/>
    <property type="match status" value="1"/>
</dbReference>
<dbReference type="InterPro" id="IPR036397">
    <property type="entry name" value="RNaseH_sf"/>
</dbReference>
<evidence type="ECO:0000256" key="2">
    <source>
        <dbReference type="ARBA" id="ARBA00022723"/>
    </source>
</evidence>
<keyword evidence="4 9" id="KW-0269">Exonuclease</keyword>
<name>A0A9D9N8Q8_9BACT</name>
<reference evidence="9" key="2">
    <citation type="journal article" date="2021" name="PeerJ">
        <title>Extensive microbial diversity within the chicken gut microbiome revealed by metagenomics and culture.</title>
        <authorList>
            <person name="Gilroy R."/>
            <person name="Ravi A."/>
            <person name="Getino M."/>
            <person name="Pursley I."/>
            <person name="Horton D.L."/>
            <person name="Alikhan N.F."/>
            <person name="Baker D."/>
            <person name="Gharbi K."/>
            <person name="Hall N."/>
            <person name="Watson M."/>
            <person name="Adriaenssens E.M."/>
            <person name="Foster-Nyarko E."/>
            <person name="Jarju S."/>
            <person name="Secka A."/>
            <person name="Antonio M."/>
            <person name="Oren A."/>
            <person name="Chaudhuri R.R."/>
            <person name="La Ragione R."/>
            <person name="Hildebrand F."/>
            <person name="Pallen M.J."/>
        </authorList>
    </citation>
    <scope>NUCLEOTIDE SEQUENCE</scope>
    <source>
        <strain evidence="9">10037</strain>
    </source>
</reference>
<keyword evidence="2" id="KW-0479">Metal-binding</keyword>
<sequence length="202" mass="22541">MGKEYRSVISQEEIDGLPAADFNGRIVIVDRTGRSMSDAVRYLKKQKVLGFDTETKPVFQPGEKRHDVALLQLSGGDRAYLFRICKTGLDSRVAGLLSDDNIIKVGAAVKDDINGLRRLRWFNPKSFVDLQTVVRGYGIENVSVKKMAAIVLGVRVSKTQRLTNWEASSLTDAQAKYAAIDAWVCREMYLSLNENEIKDVAV</sequence>
<dbReference type="Gene3D" id="3.30.420.10">
    <property type="entry name" value="Ribonuclease H-like superfamily/Ribonuclease H"/>
    <property type="match status" value="1"/>
</dbReference>
<evidence type="ECO:0000256" key="7">
    <source>
        <dbReference type="ARBA" id="ARBA00042761"/>
    </source>
</evidence>
<protein>
    <recommendedName>
        <fullName evidence="6">3'-5' exonuclease</fullName>
    </recommendedName>
    <alternativeName>
        <fullName evidence="7">Werner Syndrome-like exonuclease</fullName>
    </alternativeName>
</protein>
<dbReference type="GO" id="GO:0008408">
    <property type="term" value="F:3'-5' exonuclease activity"/>
    <property type="evidence" value="ECO:0007669"/>
    <property type="project" value="InterPro"/>
</dbReference>
<evidence type="ECO:0000313" key="9">
    <source>
        <dbReference type="EMBL" id="MBO8464374.1"/>
    </source>
</evidence>
<dbReference type="GO" id="GO:0006139">
    <property type="term" value="P:nucleobase-containing compound metabolic process"/>
    <property type="evidence" value="ECO:0007669"/>
    <property type="project" value="InterPro"/>
</dbReference>
<evidence type="ECO:0000313" key="10">
    <source>
        <dbReference type="Proteomes" id="UP000823597"/>
    </source>
</evidence>
<dbReference type="InterPro" id="IPR002562">
    <property type="entry name" value="3'-5'_exonuclease_dom"/>
</dbReference>
<evidence type="ECO:0000256" key="6">
    <source>
        <dbReference type="ARBA" id="ARBA00040531"/>
    </source>
</evidence>
<dbReference type="SUPFAM" id="SSF53098">
    <property type="entry name" value="Ribonuclease H-like"/>
    <property type="match status" value="1"/>
</dbReference>
<dbReference type="SMART" id="SM00474">
    <property type="entry name" value="35EXOc"/>
    <property type="match status" value="1"/>
</dbReference>
<accession>A0A9D9N8Q8</accession>
<evidence type="ECO:0000256" key="3">
    <source>
        <dbReference type="ARBA" id="ARBA00022801"/>
    </source>
</evidence>
<evidence type="ECO:0000259" key="8">
    <source>
        <dbReference type="SMART" id="SM00474"/>
    </source>
</evidence>